<name>A0A165AKH6_XYLHT</name>
<sequence length="559" mass="63543">MADPHITHIKNSKLRMHLRWAIRRIKALRLRIRDNEFTYSIWRYPPNPKAHHLRDSFLDDLESVYNCLKDGEYPLCEIYACRLLPKSNIPLNRHVLCGFEVHTDQHSSSDDSIDNDESIIQTDGTIQYEEDFTSGSEIQSSSSCEIISDFIDGRTRTSIEKWRRGVRNVSNLTNVSTESLASNNTQIHHNIYNLDIDNEEQPEELQNTENEESSYPEAQEFENIQGTSADFNSHYDSSPATYFNSGEYESNHTTAHTLEGNNDRFNQTNSSTPQITPSPEPANQAPPWSADHPKTPLHQLLTRALATSNSGSSTPITPSVQSAESGSTCIHYEVLAGTPTPLPLSMPMNVPSDQDLSPSPSPSPHGLPQSTLDFEYSPQAFETLETLENLETLETLEGADSHDMSNSIEPEPETSADADTNPIIPIDWRLAWHTLTVYLPYTLVPELEDYLAHIHAKCQRYEETWLPIFHKRDQEYRENQRRKEQDAPPGSAFNYKYKDKIGWPLDRKELHATTTRQERLLAFAGMNGSGLGGYSRPQEPQMPFEEMNGRQQLRAFFGF</sequence>
<evidence type="ECO:0000256" key="1">
    <source>
        <dbReference type="SAM" id="MobiDB-lite"/>
    </source>
</evidence>
<dbReference type="AlphaFoldDB" id="A0A165AKH6"/>
<feature type="region of interest" description="Disordered" evidence="1">
    <location>
        <begin position="258"/>
        <end position="293"/>
    </location>
</feature>
<dbReference type="RefSeq" id="XP_018186190.1">
    <property type="nucleotide sequence ID" value="XM_018334428.1"/>
</dbReference>
<protein>
    <submittedName>
        <fullName evidence="2">Uncharacterized protein</fullName>
    </submittedName>
</protein>
<evidence type="ECO:0000313" key="3">
    <source>
        <dbReference type="Proteomes" id="UP000076632"/>
    </source>
</evidence>
<feature type="region of interest" description="Disordered" evidence="1">
    <location>
        <begin position="343"/>
        <end position="372"/>
    </location>
</feature>
<keyword evidence="3" id="KW-1185">Reference proteome</keyword>
<feature type="region of interest" description="Disordered" evidence="1">
    <location>
        <begin position="228"/>
        <end position="247"/>
    </location>
</feature>
<dbReference type="InParanoid" id="A0A165AKH6"/>
<feature type="region of interest" description="Disordered" evidence="1">
    <location>
        <begin position="476"/>
        <end position="495"/>
    </location>
</feature>
<organism evidence="2 3">
    <name type="scientific">Xylona heveae (strain CBS 132557 / TC161)</name>
    <dbReference type="NCBI Taxonomy" id="1328760"/>
    <lineage>
        <taxon>Eukaryota</taxon>
        <taxon>Fungi</taxon>
        <taxon>Dikarya</taxon>
        <taxon>Ascomycota</taxon>
        <taxon>Pezizomycotina</taxon>
        <taxon>Xylonomycetes</taxon>
        <taxon>Xylonales</taxon>
        <taxon>Xylonaceae</taxon>
        <taxon>Xylona</taxon>
    </lineage>
</organism>
<dbReference type="Proteomes" id="UP000076632">
    <property type="component" value="Unassembled WGS sequence"/>
</dbReference>
<evidence type="ECO:0000313" key="2">
    <source>
        <dbReference type="EMBL" id="KZF20635.1"/>
    </source>
</evidence>
<gene>
    <name evidence="2" type="ORF">L228DRAFT_262563</name>
</gene>
<feature type="compositionally biased region" description="Polar residues" evidence="1">
    <location>
        <begin position="258"/>
        <end position="277"/>
    </location>
</feature>
<dbReference type="EMBL" id="KV407462">
    <property type="protein sequence ID" value="KZF20635.1"/>
    <property type="molecule type" value="Genomic_DNA"/>
</dbReference>
<proteinExistence type="predicted"/>
<reference evidence="2 3" key="1">
    <citation type="journal article" date="2016" name="Fungal Biol.">
        <title>The genome of Xylona heveae provides a window into fungal endophytism.</title>
        <authorList>
            <person name="Gazis R."/>
            <person name="Kuo A."/>
            <person name="Riley R."/>
            <person name="LaButti K."/>
            <person name="Lipzen A."/>
            <person name="Lin J."/>
            <person name="Amirebrahimi M."/>
            <person name="Hesse C.N."/>
            <person name="Spatafora J.W."/>
            <person name="Henrissat B."/>
            <person name="Hainaut M."/>
            <person name="Grigoriev I.V."/>
            <person name="Hibbett D.S."/>
        </authorList>
    </citation>
    <scope>NUCLEOTIDE SEQUENCE [LARGE SCALE GENOMIC DNA]</scope>
    <source>
        <strain evidence="2 3">TC161</strain>
    </source>
</reference>
<feature type="region of interest" description="Disordered" evidence="1">
    <location>
        <begin position="397"/>
        <end position="420"/>
    </location>
</feature>
<accession>A0A165AKH6</accession>
<feature type="compositionally biased region" description="Basic and acidic residues" evidence="1">
    <location>
        <begin position="476"/>
        <end position="486"/>
    </location>
</feature>
<dbReference type="GeneID" id="28899565"/>